<evidence type="ECO:0000259" key="1">
    <source>
        <dbReference type="Pfam" id="PF03551"/>
    </source>
</evidence>
<dbReference type="AlphaFoldDB" id="A0A0R1KB84"/>
<gene>
    <name evidence="2" type="ORF">FD03_GL002062</name>
</gene>
<evidence type="ECO:0000313" key="2">
    <source>
        <dbReference type="EMBL" id="KRK80635.1"/>
    </source>
</evidence>
<comment type="caution">
    <text evidence="2">The sequence shown here is derived from an EMBL/GenBank/DDBJ whole genome shotgun (WGS) entry which is preliminary data.</text>
</comment>
<organism evidence="2 3">
    <name type="scientific">Companilactobacillus nodensis DSM 19682 = JCM 14932 = NBRC 107160</name>
    <dbReference type="NCBI Taxonomy" id="1423775"/>
    <lineage>
        <taxon>Bacteria</taxon>
        <taxon>Bacillati</taxon>
        <taxon>Bacillota</taxon>
        <taxon>Bacilli</taxon>
        <taxon>Lactobacillales</taxon>
        <taxon>Lactobacillaceae</taxon>
        <taxon>Companilactobacillus</taxon>
    </lineage>
</organism>
<dbReference type="InterPro" id="IPR036390">
    <property type="entry name" value="WH_DNA-bd_sf"/>
</dbReference>
<dbReference type="InterPro" id="IPR036388">
    <property type="entry name" value="WH-like_DNA-bd_sf"/>
</dbReference>
<proteinExistence type="predicted"/>
<dbReference type="eggNOG" id="COG1695">
    <property type="taxonomic scope" value="Bacteria"/>
</dbReference>
<dbReference type="PANTHER" id="PTHR33169">
    <property type="entry name" value="PADR-FAMILY TRANSCRIPTIONAL REGULATOR"/>
    <property type="match status" value="1"/>
</dbReference>
<feature type="domain" description="Transcription regulator PadR N-terminal" evidence="1">
    <location>
        <begin position="30"/>
        <end position="103"/>
    </location>
</feature>
<dbReference type="SUPFAM" id="SSF46785">
    <property type="entry name" value="Winged helix' DNA-binding domain"/>
    <property type="match status" value="1"/>
</dbReference>
<protein>
    <submittedName>
        <fullName evidence="2">Transcriptional regulator (Transcriptional regulator, padr family)</fullName>
    </submittedName>
</protein>
<dbReference type="InterPro" id="IPR005149">
    <property type="entry name" value="Tscrpt_reg_PadR_N"/>
</dbReference>
<dbReference type="Gene3D" id="1.10.10.10">
    <property type="entry name" value="Winged helix-like DNA-binding domain superfamily/Winged helix DNA-binding domain"/>
    <property type="match status" value="1"/>
</dbReference>
<keyword evidence="3" id="KW-1185">Reference proteome</keyword>
<evidence type="ECO:0000313" key="3">
    <source>
        <dbReference type="Proteomes" id="UP000051248"/>
    </source>
</evidence>
<accession>A0A0R1KB84</accession>
<sequence>MLNYIYRKEDKIMKPIISKDIIRGHTTTIVLNILSQGDSYGYEIAKTIRQLSHEAYELNEATLYTVFRRLEKNGDIQSYWGDESQGGRRKYYKITEQGTETLKTNVKEWNFAKHVIDDLILGRID</sequence>
<dbReference type="EMBL" id="AZDZ01000003">
    <property type="protein sequence ID" value="KRK80635.1"/>
    <property type="molecule type" value="Genomic_DNA"/>
</dbReference>
<dbReference type="PATRIC" id="fig|1423775.4.peg.2099"/>
<dbReference type="InterPro" id="IPR052509">
    <property type="entry name" value="Metal_resp_DNA-bind_regulator"/>
</dbReference>
<dbReference type="STRING" id="1423775.FD03_GL002062"/>
<dbReference type="Pfam" id="PF03551">
    <property type="entry name" value="PadR"/>
    <property type="match status" value="1"/>
</dbReference>
<name>A0A0R1KB84_9LACO</name>
<dbReference type="PANTHER" id="PTHR33169:SF25">
    <property type="entry name" value="DNA-BINDING PROTEIN YIZB-RELATED"/>
    <property type="match status" value="1"/>
</dbReference>
<dbReference type="Proteomes" id="UP000051248">
    <property type="component" value="Unassembled WGS sequence"/>
</dbReference>
<reference evidence="2 3" key="1">
    <citation type="journal article" date="2015" name="Genome Announc.">
        <title>Expanding the biotechnology potential of lactobacilli through comparative genomics of 213 strains and associated genera.</title>
        <authorList>
            <person name="Sun Z."/>
            <person name="Harris H.M."/>
            <person name="McCann A."/>
            <person name="Guo C."/>
            <person name="Argimon S."/>
            <person name="Zhang W."/>
            <person name="Yang X."/>
            <person name="Jeffery I.B."/>
            <person name="Cooney J.C."/>
            <person name="Kagawa T.F."/>
            <person name="Liu W."/>
            <person name="Song Y."/>
            <person name="Salvetti E."/>
            <person name="Wrobel A."/>
            <person name="Rasinkangas P."/>
            <person name="Parkhill J."/>
            <person name="Rea M.C."/>
            <person name="O'Sullivan O."/>
            <person name="Ritari J."/>
            <person name="Douillard F.P."/>
            <person name="Paul Ross R."/>
            <person name="Yang R."/>
            <person name="Briner A.E."/>
            <person name="Felis G.E."/>
            <person name="de Vos W.M."/>
            <person name="Barrangou R."/>
            <person name="Klaenhammer T.R."/>
            <person name="Caufield P.W."/>
            <person name="Cui Y."/>
            <person name="Zhang H."/>
            <person name="O'Toole P.W."/>
        </authorList>
    </citation>
    <scope>NUCLEOTIDE SEQUENCE [LARGE SCALE GENOMIC DNA]</scope>
    <source>
        <strain evidence="2 3">DSM 19682</strain>
    </source>
</reference>